<dbReference type="Pfam" id="PF12349">
    <property type="entry name" value="Sterol-sensing"/>
    <property type="match status" value="1"/>
</dbReference>
<keyword evidence="1" id="KW-0812">Transmembrane</keyword>
<keyword evidence="1" id="KW-1133">Transmembrane helix</keyword>
<evidence type="ECO:0000313" key="4">
    <source>
        <dbReference type="Proteomes" id="UP000036987"/>
    </source>
</evidence>
<dbReference type="InterPro" id="IPR053956">
    <property type="entry name" value="NPC1_MLD"/>
</dbReference>
<feature type="transmembrane region" description="Helical" evidence="1">
    <location>
        <begin position="306"/>
        <end position="324"/>
    </location>
</feature>
<dbReference type="Pfam" id="PF22314">
    <property type="entry name" value="NPC1_MLD"/>
    <property type="match status" value="1"/>
</dbReference>
<dbReference type="AlphaFoldDB" id="A0A0K9PI75"/>
<dbReference type="PANTHER" id="PTHR45727:SF2">
    <property type="entry name" value="NPC INTRACELLULAR CHOLESTEROL TRANSPORTER 1"/>
    <property type="match status" value="1"/>
</dbReference>
<dbReference type="Proteomes" id="UP000036987">
    <property type="component" value="Unassembled WGS sequence"/>
</dbReference>
<gene>
    <name evidence="3" type="ORF">ZOSMA_251G00230</name>
</gene>
<dbReference type="InterPro" id="IPR000731">
    <property type="entry name" value="SSD"/>
</dbReference>
<reference evidence="4" key="1">
    <citation type="journal article" date="2016" name="Nature">
        <title>The genome of the seagrass Zostera marina reveals angiosperm adaptation to the sea.</title>
        <authorList>
            <person name="Olsen J.L."/>
            <person name="Rouze P."/>
            <person name="Verhelst B."/>
            <person name="Lin Y.-C."/>
            <person name="Bayer T."/>
            <person name="Collen J."/>
            <person name="Dattolo E."/>
            <person name="De Paoli E."/>
            <person name="Dittami S."/>
            <person name="Maumus F."/>
            <person name="Michel G."/>
            <person name="Kersting A."/>
            <person name="Lauritano C."/>
            <person name="Lohaus R."/>
            <person name="Toepel M."/>
            <person name="Tonon T."/>
            <person name="Vanneste K."/>
            <person name="Amirebrahimi M."/>
            <person name="Brakel J."/>
            <person name="Bostroem C."/>
            <person name="Chovatia M."/>
            <person name="Grimwood J."/>
            <person name="Jenkins J.W."/>
            <person name="Jueterbock A."/>
            <person name="Mraz A."/>
            <person name="Stam W.T."/>
            <person name="Tice H."/>
            <person name="Bornberg-Bauer E."/>
            <person name="Green P.J."/>
            <person name="Pearson G.A."/>
            <person name="Procaccini G."/>
            <person name="Duarte C.M."/>
            <person name="Schmutz J."/>
            <person name="Reusch T.B.H."/>
            <person name="Van de Peer Y."/>
        </authorList>
    </citation>
    <scope>NUCLEOTIDE SEQUENCE [LARGE SCALE GENOMIC DNA]</scope>
    <source>
        <strain evidence="4">cv. Finnish</strain>
    </source>
</reference>
<accession>A0A0K9PI75</accession>
<dbReference type="EMBL" id="LFYR01000869">
    <property type="protein sequence ID" value="KMZ67950.1"/>
    <property type="molecule type" value="Genomic_DNA"/>
</dbReference>
<name>A0A0K9PI75_ZOSMR</name>
<dbReference type="STRING" id="29655.A0A0K9PI75"/>
<dbReference type="OrthoDB" id="6510177at2759"/>
<protein>
    <recommendedName>
        <fullName evidence="2">SSD domain-containing protein</fullName>
    </recommendedName>
</protein>
<sequence length="343" mass="38087">MSFPYTPHFNNCNFPTYDMLDDDDVFDSDLLWVGSRSKAAEDKQFFDSHLSPFYRIEQLILATISDTKNGKQPRILSDENMQLLFEVQKKIDGLKVNYSGSVVSLSDICLNPLGNACATQSVLQFYKMDPKKYKELGGVNHVEYCLEHYSSANSCLSAFKAPLDPSTALGGFTGKNYSEASSFIITYPVNNKFHRKGSANGKAMSWEKAFIRLVKDEIKPMVNSHNLSISFSSESSIQEELKRDSSADVITILVSYILMSVYISFALADIPNFSSFFISSKALLGFSGIVVVILSVLGSAGFYSAFGIKSTLIIMEVIPFLVLAKTDDTGPFTRPITRRPKDS</sequence>
<keyword evidence="1" id="KW-0472">Membrane</keyword>
<keyword evidence="4" id="KW-1185">Reference proteome</keyword>
<dbReference type="InterPro" id="IPR053958">
    <property type="entry name" value="HMGCR/SNAP/NPC1-like_SSD"/>
</dbReference>
<comment type="caution">
    <text evidence="3">The sequence shown here is derived from an EMBL/GenBank/DDBJ whole genome shotgun (WGS) entry which is preliminary data.</text>
</comment>
<feature type="domain" description="SSD" evidence="2">
    <location>
        <begin position="248"/>
        <end position="324"/>
    </location>
</feature>
<evidence type="ECO:0000256" key="1">
    <source>
        <dbReference type="SAM" id="Phobius"/>
    </source>
</evidence>
<evidence type="ECO:0000313" key="3">
    <source>
        <dbReference type="EMBL" id="KMZ67950.1"/>
    </source>
</evidence>
<feature type="transmembrane region" description="Helical" evidence="1">
    <location>
        <begin position="282"/>
        <end position="300"/>
    </location>
</feature>
<dbReference type="PROSITE" id="PS50156">
    <property type="entry name" value="SSD"/>
    <property type="match status" value="1"/>
</dbReference>
<proteinExistence type="predicted"/>
<organism evidence="3 4">
    <name type="scientific">Zostera marina</name>
    <name type="common">Eelgrass</name>
    <dbReference type="NCBI Taxonomy" id="29655"/>
    <lineage>
        <taxon>Eukaryota</taxon>
        <taxon>Viridiplantae</taxon>
        <taxon>Streptophyta</taxon>
        <taxon>Embryophyta</taxon>
        <taxon>Tracheophyta</taxon>
        <taxon>Spermatophyta</taxon>
        <taxon>Magnoliopsida</taxon>
        <taxon>Liliopsida</taxon>
        <taxon>Zosteraceae</taxon>
        <taxon>Zostera</taxon>
    </lineage>
</organism>
<evidence type="ECO:0000259" key="2">
    <source>
        <dbReference type="PROSITE" id="PS50156"/>
    </source>
</evidence>
<dbReference type="PANTHER" id="PTHR45727">
    <property type="entry name" value="NPC INTRACELLULAR CHOLESTEROL TRANSPORTER 1"/>
    <property type="match status" value="1"/>
</dbReference>
<feature type="transmembrane region" description="Helical" evidence="1">
    <location>
        <begin position="249"/>
        <end position="270"/>
    </location>
</feature>